<accession>A0A6L2PNZ3</accession>
<gene>
    <name evidence="2" type="ORF">Cfor_02732</name>
</gene>
<evidence type="ECO:0000313" key="2">
    <source>
        <dbReference type="EMBL" id="GFG34339.1"/>
    </source>
</evidence>
<protein>
    <submittedName>
        <fullName evidence="2">Uncharacterized protein</fullName>
    </submittedName>
</protein>
<dbReference type="Proteomes" id="UP000502823">
    <property type="component" value="Unassembled WGS sequence"/>
</dbReference>
<comment type="caution">
    <text evidence="2">The sequence shown here is derived from an EMBL/GenBank/DDBJ whole genome shotgun (WGS) entry which is preliminary data.</text>
</comment>
<proteinExistence type="predicted"/>
<dbReference type="InParanoid" id="A0A6L2PNZ3"/>
<feature type="non-terminal residue" evidence="2">
    <location>
        <position position="1"/>
    </location>
</feature>
<evidence type="ECO:0000313" key="3">
    <source>
        <dbReference type="Proteomes" id="UP000502823"/>
    </source>
</evidence>
<name>A0A6L2PNZ3_COPFO</name>
<keyword evidence="3" id="KW-1185">Reference proteome</keyword>
<feature type="region of interest" description="Disordered" evidence="1">
    <location>
        <begin position="22"/>
        <end position="46"/>
    </location>
</feature>
<sequence length="144" mass="15769">LQDIRAHRRCGRLVGQLPASTEHGAVGRHGGLRSCNGPRTQNLLPSRLGEQEETVDGYSVTRFGVRHVWSRLLFARSAQNATDLSVSARVYNALHAGDAAALCLLCGRHFLPDGAQDESALHHPRTVTPRQDIHRSGCARLFNT</sequence>
<dbReference type="EMBL" id="BLKM01005453">
    <property type="protein sequence ID" value="GFG34339.1"/>
    <property type="molecule type" value="Genomic_DNA"/>
</dbReference>
<dbReference type="AlphaFoldDB" id="A0A6L2PNZ3"/>
<evidence type="ECO:0000256" key="1">
    <source>
        <dbReference type="SAM" id="MobiDB-lite"/>
    </source>
</evidence>
<reference evidence="3" key="1">
    <citation type="submission" date="2020-01" db="EMBL/GenBank/DDBJ databases">
        <title>Draft genome sequence of the Termite Coptotermes fromosanus.</title>
        <authorList>
            <person name="Itakura S."/>
            <person name="Yosikawa Y."/>
            <person name="Umezawa K."/>
        </authorList>
    </citation>
    <scope>NUCLEOTIDE SEQUENCE [LARGE SCALE GENOMIC DNA]</scope>
</reference>
<organism evidence="2 3">
    <name type="scientific">Coptotermes formosanus</name>
    <name type="common">Formosan subterranean termite</name>
    <dbReference type="NCBI Taxonomy" id="36987"/>
    <lineage>
        <taxon>Eukaryota</taxon>
        <taxon>Metazoa</taxon>
        <taxon>Ecdysozoa</taxon>
        <taxon>Arthropoda</taxon>
        <taxon>Hexapoda</taxon>
        <taxon>Insecta</taxon>
        <taxon>Pterygota</taxon>
        <taxon>Neoptera</taxon>
        <taxon>Polyneoptera</taxon>
        <taxon>Dictyoptera</taxon>
        <taxon>Blattodea</taxon>
        <taxon>Blattoidea</taxon>
        <taxon>Termitoidae</taxon>
        <taxon>Rhinotermitidae</taxon>
        <taxon>Coptotermes</taxon>
    </lineage>
</organism>